<accession>B4JX30</accession>
<keyword evidence="4" id="KW-1185">Reference proteome</keyword>
<evidence type="ECO:0000256" key="2">
    <source>
        <dbReference type="SAM" id="Phobius"/>
    </source>
</evidence>
<keyword evidence="2" id="KW-0472">Membrane</keyword>
<reference evidence="3 4" key="1">
    <citation type="journal article" date="2007" name="Nature">
        <title>Evolution of genes and genomes on the Drosophila phylogeny.</title>
        <authorList>
            <consortium name="Drosophila 12 Genomes Consortium"/>
            <person name="Clark A.G."/>
            <person name="Eisen M.B."/>
            <person name="Smith D.R."/>
            <person name="Bergman C.M."/>
            <person name="Oliver B."/>
            <person name="Markow T.A."/>
            <person name="Kaufman T.C."/>
            <person name="Kellis M."/>
            <person name="Gelbart W."/>
            <person name="Iyer V.N."/>
            <person name="Pollard D.A."/>
            <person name="Sackton T.B."/>
            <person name="Larracuente A.M."/>
            <person name="Singh N.D."/>
            <person name="Abad J.P."/>
            <person name="Abt D.N."/>
            <person name="Adryan B."/>
            <person name="Aguade M."/>
            <person name="Akashi H."/>
            <person name="Anderson W.W."/>
            <person name="Aquadro C.F."/>
            <person name="Ardell D.H."/>
            <person name="Arguello R."/>
            <person name="Artieri C.G."/>
            <person name="Barbash D.A."/>
            <person name="Barker D."/>
            <person name="Barsanti P."/>
            <person name="Batterham P."/>
            <person name="Batzoglou S."/>
            <person name="Begun D."/>
            <person name="Bhutkar A."/>
            <person name="Blanco E."/>
            <person name="Bosak S.A."/>
            <person name="Bradley R.K."/>
            <person name="Brand A.D."/>
            <person name="Brent M.R."/>
            <person name="Brooks A.N."/>
            <person name="Brown R.H."/>
            <person name="Butlin R.K."/>
            <person name="Caggese C."/>
            <person name="Calvi B.R."/>
            <person name="Bernardo de Carvalho A."/>
            <person name="Caspi A."/>
            <person name="Castrezana S."/>
            <person name="Celniker S.E."/>
            <person name="Chang J.L."/>
            <person name="Chapple C."/>
            <person name="Chatterji S."/>
            <person name="Chinwalla A."/>
            <person name="Civetta A."/>
            <person name="Clifton S.W."/>
            <person name="Comeron J.M."/>
            <person name="Costello J.C."/>
            <person name="Coyne J.A."/>
            <person name="Daub J."/>
            <person name="David R.G."/>
            <person name="Delcher A.L."/>
            <person name="Delehaunty K."/>
            <person name="Do C.B."/>
            <person name="Ebling H."/>
            <person name="Edwards K."/>
            <person name="Eickbush T."/>
            <person name="Evans J.D."/>
            <person name="Filipski A."/>
            <person name="Findeiss S."/>
            <person name="Freyhult E."/>
            <person name="Fulton L."/>
            <person name="Fulton R."/>
            <person name="Garcia A.C."/>
            <person name="Gardiner A."/>
            <person name="Garfield D.A."/>
            <person name="Garvin B.E."/>
            <person name="Gibson G."/>
            <person name="Gilbert D."/>
            <person name="Gnerre S."/>
            <person name="Godfrey J."/>
            <person name="Good R."/>
            <person name="Gotea V."/>
            <person name="Gravely B."/>
            <person name="Greenberg A.J."/>
            <person name="Griffiths-Jones S."/>
            <person name="Gross S."/>
            <person name="Guigo R."/>
            <person name="Gustafson E.A."/>
            <person name="Haerty W."/>
            <person name="Hahn M.W."/>
            <person name="Halligan D.L."/>
            <person name="Halpern A.L."/>
            <person name="Halter G.M."/>
            <person name="Han M.V."/>
            <person name="Heger A."/>
            <person name="Hillier L."/>
            <person name="Hinrichs A.S."/>
            <person name="Holmes I."/>
            <person name="Hoskins R.A."/>
            <person name="Hubisz M.J."/>
            <person name="Hultmark D."/>
            <person name="Huntley M.A."/>
            <person name="Jaffe D.B."/>
            <person name="Jagadeeshan S."/>
            <person name="Jeck W.R."/>
            <person name="Johnson J."/>
            <person name="Jones C.D."/>
            <person name="Jordan W.C."/>
            <person name="Karpen G.H."/>
            <person name="Kataoka E."/>
            <person name="Keightley P.D."/>
            <person name="Kheradpour P."/>
            <person name="Kirkness E.F."/>
            <person name="Koerich L.B."/>
            <person name="Kristiansen K."/>
            <person name="Kudrna D."/>
            <person name="Kulathinal R.J."/>
            <person name="Kumar S."/>
            <person name="Kwok R."/>
            <person name="Lander E."/>
            <person name="Langley C.H."/>
            <person name="Lapoint R."/>
            <person name="Lazzaro B.P."/>
            <person name="Lee S.J."/>
            <person name="Levesque L."/>
            <person name="Li R."/>
            <person name="Lin C.F."/>
            <person name="Lin M.F."/>
            <person name="Lindblad-Toh K."/>
            <person name="Llopart A."/>
            <person name="Long M."/>
            <person name="Low L."/>
            <person name="Lozovsky E."/>
            <person name="Lu J."/>
            <person name="Luo M."/>
            <person name="Machado C.A."/>
            <person name="Makalowski W."/>
            <person name="Marzo M."/>
            <person name="Matsuda M."/>
            <person name="Matzkin L."/>
            <person name="McAllister B."/>
            <person name="McBride C.S."/>
            <person name="McKernan B."/>
            <person name="McKernan K."/>
            <person name="Mendez-Lago M."/>
            <person name="Minx P."/>
            <person name="Mollenhauer M.U."/>
            <person name="Montooth K."/>
            <person name="Mount S.M."/>
            <person name="Mu X."/>
            <person name="Myers E."/>
            <person name="Negre B."/>
            <person name="Newfeld S."/>
            <person name="Nielsen R."/>
            <person name="Noor M.A."/>
            <person name="O'Grady P."/>
            <person name="Pachter L."/>
            <person name="Papaceit M."/>
            <person name="Parisi M.J."/>
            <person name="Parisi M."/>
            <person name="Parts L."/>
            <person name="Pedersen J.S."/>
            <person name="Pesole G."/>
            <person name="Phillippy A.M."/>
            <person name="Ponting C.P."/>
            <person name="Pop M."/>
            <person name="Porcelli D."/>
            <person name="Powell J.R."/>
            <person name="Prohaska S."/>
            <person name="Pruitt K."/>
            <person name="Puig M."/>
            <person name="Quesneville H."/>
            <person name="Ram K.R."/>
            <person name="Rand D."/>
            <person name="Rasmussen M.D."/>
            <person name="Reed L.K."/>
            <person name="Reenan R."/>
            <person name="Reily A."/>
            <person name="Remington K.A."/>
            <person name="Rieger T.T."/>
            <person name="Ritchie M.G."/>
            <person name="Robin C."/>
            <person name="Rogers Y.H."/>
            <person name="Rohde C."/>
            <person name="Rozas J."/>
            <person name="Rubenfield M.J."/>
            <person name="Ruiz A."/>
            <person name="Russo S."/>
            <person name="Salzberg S.L."/>
            <person name="Sanchez-Gracia A."/>
            <person name="Saranga D.J."/>
            <person name="Sato H."/>
            <person name="Schaeffer S.W."/>
            <person name="Schatz M.C."/>
            <person name="Schlenke T."/>
            <person name="Schwartz R."/>
            <person name="Segarra C."/>
            <person name="Singh R.S."/>
            <person name="Sirot L."/>
            <person name="Sirota M."/>
            <person name="Sisneros N.B."/>
            <person name="Smith C.D."/>
            <person name="Smith T.F."/>
            <person name="Spieth J."/>
            <person name="Stage D.E."/>
            <person name="Stark A."/>
            <person name="Stephan W."/>
            <person name="Strausberg R.L."/>
            <person name="Strempel S."/>
            <person name="Sturgill D."/>
            <person name="Sutton G."/>
            <person name="Sutton G.G."/>
            <person name="Tao W."/>
            <person name="Teichmann S."/>
            <person name="Tobari Y.N."/>
            <person name="Tomimura Y."/>
            <person name="Tsolas J.M."/>
            <person name="Valente V.L."/>
            <person name="Venter E."/>
            <person name="Venter J.C."/>
            <person name="Vicario S."/>
            <person name="Vieira F.G."/>
            <person name="Vilella A.J."/>
            <person name="Villasante A."/>
            <person name="Walenz B."/>
            <person name="Wang J."/>
            <person name="Wasserman M."/>
            <person name="Watts T."/>
            <person name="Wilson D."/>
            <person name="Wilson R.K."/>
            <person name="Wing R.A."/>
            <person name="Wolfner M.F."/>
            <person name="Wong A."/>
            <person name="Wong G.K."/>
            <person name="Wu C.I."/>
            <person name="Wu G."/>
            <person name="Yamamoto D."/>
            <person name="Yang H.P."/>
            <person name="Yang S.P."/>
            <person name="Yorke J.A."/>
            <person name="Yoshida K."/>
            <person name="Zdobnov E."/>
            <person name="Zhang P."/>
            <person name="Zhang Y."/>
            <person name="Zimin A.V."/>
            <person name="Baldwin J."/>
            <person name="Abdouelleil A."/>
            <person name="Abdulkadir J."/>
            <person name="Abebe A."/>
            <person name="Abera B."/>
            <person name="Abreu J."/>
            <person name="Acer S.C."/>
            <person name="Aftuck L."/>
            <person name="Alexander A."/>
            <person name="An P."/>
            <person name="Anderson E."/>
            <person name="Anderson S."/>
            <person name="Arachi H."/>
            <person name="Azer M."/>
            <person name="Bachantsang P."/>
            <person name="Barry A."/>
            <person name="Bayul T."/>
            <person name="Berlin A."/>
            <person name="Bessette D."/>
            <person name="Bloom T."/>
            <person name="Blye J."/>
            <person name="Boguslavskiy L."/>
            <person name="Bonnet C."/>
            <person name="Boukhgalter B."/>
            <person name="Bourzgui I."/>
            <person name="Brown A."/>
            <person name="Cahill P."/>
            <person name="Channer S."/>
            <person name="Cheshatsang Y."/>
            <person name="Chuda L."/>
            <person name="Citroen M."/>
            <person name="Collymore A."/>
            <person name="Cooke P."/>
            <person name="Costello M."/>
            <person name="D'Aco K."/>
            <person name="Daza R."/>
            <person name="De Haan G."/>
            <person name="DeGray S."/>
            <person name="DeMaso C."/>
            <person name="Dhargay N."/>
            <person name="Dooley K."/>
            <person name="Dooley E."/>
            <person name="Doricent M."/>
            <person name="Dorje P."/>
            <person name="Dorjee K."/>
            <person name="Dupes A."/>
            <person name="Elong R."/>
            <person name="Falk J."/>
            <person name="Farina A."/>
            <person name="Faro S."/>
            <person name="Ferguson D."/>
            <person name="Fisher S."/>
            <person name="Foley C.D."/>
            <person name="Franke A."/>
            <person name="Friedrich D."/>
            <person name="Gadbois L."/>
            <person name="Gearin G."/>
            <person name="Gearin C.R."/>
            <person name="Giannoukos G."/>
            <person name="Goode T."/>
            <person name="Graham J."/>
            <person name="Grandbois E."/>
            <person name="Grewal S."/>
            <person name="Gyaltsen K."/>
            <person name="Hafez N."/>
            <person name="Hagos B."/>
            <person name="Hall J."/>
            <person name="Henson C."/>
            <person name="Hollinger A."/>
            <person name="Honan T."/>
            <person name="Huard M.D."/>
            <person name="Hughes L."/>
            <person name="Hurhula B."/>
            <person name="Husby M.E."/>
            <person name="Kamat A."/>
            <person name="Kanga B."/>
            <person name="Kashin S."/>
            <person name="Khazanovich D."/>
            <person name="Kisner P."/>
            <person name="Lance K."/>
            <person name="Lara M."/>
            <person name="Lee W."/>
            <person name="Lennon N."/>
            <person name="Letendre F."/>
            <person name="LeVine R."/>
            <person name="Lipovsky A."/>
            <person name="Liu X."/>
            <person name="Liu J."/>
            <person name="Liu S."/>
            <person name="Lokyitsang T."/>
            <person name="Lokyitsang Y."/>
            <person name="Lubonja R."/>
            <person name="Lui A."/>
            <person name="MacDonald P."/>
            <person name="Magnisalis V."/>
            <person name="Maru K."/>
            <person name="Matthews C."/>
            <person name="McCusker W."/>
            <person name="McDonough S."/>
            <person name="Mehta T."/>
            <person name="Meldrim J."/>
            <person name="Meneus L."/>
            <person name="Mihai O."/>
            <person name="Mihalev A."/>
            <person name="Mihova T."/>
            <person name="Mittelman R."/>
            <person name="Mlenga V."/>
            <person name="Montmayeur A."/>
            <person name="Mulrain L."/>
            <person name="Navidi A."/>
            <person name="Naylor J."/>
            <person name="Negash T."/>
            <person name="Nguyen T."/>
            <person name="Nguyen N."/>
            <person name="Nicol R."/>
            <person name="Norbu C."/>
            <person name="Norbu N."/>
            <person name="Novod N."/>
            <person name="O'Neill B."/>
            <person name="Osman S."/>
            <person name="Markiewicz E."/>
            <person name="Oyono O.L."/>
            <person name="Patti C."/>
            <person name="Phunkhang P."/>
            <person name="Pierre F."/>
            <person name="Priest M."/>
            <person name="Raghuraman S."/>
            <person name="Rege F."/>
            <person name="Reyes R."/>
            <person name="Rise C."/>
            <person name="Rogov P."/>
            <person name="Ross K."/>
            <person name="Ryan E."/>
            <person name="Settipalli S."/>
            <person name="Shea T."/>
            <person name="Sherpa N."/>
            <person name="Shi L."/>
            <person name="Shih D."/>
            <person name="Sparrow T."/>
            <person name="Spaulding J."/>
            <person name="Stalker J."/>
            <person name="Stange-Thomann N."/>
            <person name="Stavropoulos S."/>
            <person name="Stone C."/>
            <person name="Strader C."/>
            <person name="Tesfaye S."/>
            <person name="Thomson T."/>
            <person name="Thoulutsang Y."/>
            <person name="Thoulutsang D."/>
            <person name="Topham K."/>
            <person name="Topping I."/>
            <person name="Tsamla T."/>
            <person name="Vassiliev H."/>
            <person name="Vo A."/>
            <person name="Wangchuk T."/>
            <person name="Wangdi T."/>
            <person name="Weiand M."/>
            <person name="Wilkinson J."/>
            <person name="Wilson A."/>
            <person name="Yadav S."/>
            <person name="Young G."/>
            <person name="Yu Q."/>
            <person name="Zembek L."/>
            <person name="Zhong D."/>
            <person name="Zimmer A."/>
            <person name="Zwirko Z."/>
            <person name="Jaffe D.B."/>
            <person name="Alvarez P."/>
            <person name="Brockman W."/>
            <person name="Butler J."/>
            <person name="Chin C."/>
            <person name="Gnerre S."/>
            <person name="Grabherr M."/>
            <person name="Kleber M."/>
            <person name="Mauceli E."/>
            <person name="MacCallum I."/>
        </authorList>
    </citation>
    <scope>NUCLEOTIDE SEQUENCE [LARGE SCALE GENOMIC DNA]</scope>
    <source>
        <strain evidence="4">Tucson 15287-2541.00</strain>
    </source>
</reference>
<gene>
    <name evidence="3" type="primary">Dgri\GH17874</name>
    <name evidence="3" type="ORF">Dgri_GH17874</name>
</gene>
<dbReference type="EMBL" id="CH916376">
    <property type="protein sequence ID" value="EDV95306.1"/>
    <property type="molecule type" value="Genomic_DNA"/>
</dbReference>
<dbReference type="Proteomes" id="UP000001070">
    <property type="component" value="Unassembled WGS sequence"/>
</dbReference>
<keyword evidence="2" id="KW-0812">Transmembrane</keyword>
<keyword evidence="2" id="KW-1133">Transmembrane helix</keyword>
<dbReference type="InParanoid" id="B4JX30"/>
<feature type="region of interest" description="Disordered" evidence="1">
    <location>
        <begin position="67"/>
        <end position="96"/>
    </location>
</feature>
<sequence>MNRGAERKGSTANANYLIFNFIFVFIVSIFWCIFCFVCRVGGGGGGGVCFGFPFCSSTNGTCALKSSHHDDDDNHDQDDDDDDYNSDDAVNDDDDD</sequence>
<dbReference type="HOGENOM" id="CLU_2361909_0_0_1"/>
<feature type="transmembrane region" description="Helical" evidence="2">
    <location>
        <begin position="16"/>
        <end position="37"/>
    </location>
</feature>
<evidence type="ECO:0000256" key="1">
    <source>
        <dbReference type="SAM" id="MobiDB-lite"/>
    </source>
</evidence>
<evidence type="ECO:0000313" key="3">
    <source>
        <dbReference type="EMBL" id="EDV95306.1"/>
    </source>
</evidence>
<proteinExistence type="predicted"/>
<protein>
    <submittedName>
        <fullName evidence="3">GH17874</fullName>
    </submittedName>
</protein>
<name>B4JX30_DROGR</name>
<feature type="compositionally biased region" description="Acidic residues" evidence="1">
    <location>
        <begin position="73"/>
        <end position="96"/>
    </location>
</feature>
<dbReference type="AlphaFoldDB" id="B4JX30"/>
<organism evidence="4">
    <name type="scientific">Drosophila grimshawi</name>
    <name type="common">Hawaiian fruit fly</name>
    <name type="synonym">Idiomyia grimshawi</name>
    <dbReference type="NCBI Taxonomy" id="7222"/>
    <lineage>
        <taxon>Eukaryota</taxon>
        <taxon>Metazoa</taxon>
        <taxon>Ecdysozoa</taxon>
        <taxon>Arthropoda</taxon>
        <taxon>Hexapoda</taxon>
        <taxon>Insecta</taxon>
        <taxon>Pterygota</taxon>
        <taxon>Neoptera</taxon>
        <taxon>Endopterygota</taxon>
        <taxon>Diptera</taxon>
        <taxon>Brachycera</taxon>
        <taxon>Muscomorpha</taxon>
        <taxon>Ephydroidea</taxon>
        <taxon>Drosophilidae</taxon>
        <taxon>Drosophila</taxon>
        <taxon>Hawaiian Drosophila</taxon>
    </lineage>
</organism>
<evidence type="ECO:0000313" key="4">
    <source>
        <dbReference type="Proteomes" id="UP000001070"/>
    </source>
</evidence>